<evidence type="ECO:0000256" key="1">
    <source>
        <dbReference type="SAM" id="Phobius"/>
    </source>
</evidence>
<feature type="transmembrane region" description="Helical" evidence="1">
    <location>
        <begin position="232"/>
        <end position="252"/>
    </location>
</feature>
<protein>
    <submittedName>
        <fullName evidence="2">Uncharacterized protein</fullName>
    </submittedName>
</protein>
<dbReference type="PANTHER" id="PTHR34414">
    <property type="entry name" value="HET DOMAIN-CONTAINING PROTEIN-RELATED"/>
    <property type="match status" value="1"/>
</dbReference>
<reference evidence="2" key="1">
    <citation type="submission" date="2021-06" db="EMBL/GenBank/DDBJ databases">
        <title>Comparative genomics, transcriptomics and evolutionary studies reveal genomic signatures of adaptation to plant cell wall in hemibiotrophic fungi.</title>
        <authorList>
            <consortium name="DOE Joint Genome Institute"/>
            <person name="Baroncelli R."/>
            <person name="Diaz J.F."/>
            <person name="Benocci T."/>
            <person name="Peng M."/>
            <person name="Battaglia E."/>
            <person name="Haridas S."/>
            <person name="Andreopoulos W."/>
            <person name="Labutti K."/>
            <person name="Pangilinan J."/>
            <person name="Floch G.L."/>
            <person name="Makela M.R."/>
            <person name="Henrissat B."/>
            <person name="Grigoriev I.V."/>
            <person name="Crouch J.A."/>
            <person name="De Vries R.P."/>
            <person name="Sukno S.A."/>
            <person name="Thon M.R."/>
        </authorList>
    </citation>
    <scope>NUCLEOTIDE SEQUENCE</scope>
    <source>
        <strain evidence="2">MAFF235873</strain>
    </source>
</reference>
<dbReference type="Proteomes" id="UP001232148">
    <property type="component" value="Unassembled WGS sequence"/>
</dbReference>
<gene>
    <name evidence="2" type="ORF">LX32DRAFT_644920</name>
</gene>
<keyword evidence="1" id="KW-1133">Transmembrane helix</keyword>
<keyword evidence="1" id="KW-0472">Membrane</keyword>
<proteinExistence type="predicted"/>
<evidence type="ECO:0000313" key="2">
    <source>
        <dbReference type="EMBL" id="KAK2023086.1"/>
    </source>
</evidence>
<keyword evidence="1" id="KW-0812">Transmembrane</keyword>
<dbReference type="InterPro" id="IPR046536">
    <property type="entry name" value="DUF6601"/>
</dbReference>
<organism evidence="2 3">
    <name type="scientific">Colletotrichum zoysiae</name>
    <dbReference type="NCBI Taxonomy" id="1216348"/>
    <lineage>
        <taxon>Eukaryota</taxon>
        <taxon>Fungi</taxon>
        <taxon>Dikarya</taxon>
        <taxon>Ascomycota</taxon>
        <taxon>Pezizomycotina</taxon>
        <taxon>Sordariomycetes</taxon>
        <taxon>Hypocreomycetidae</taxon>
        <taxon>Glomerellales</taxon>
        <taxon>Glomerellaceae</taxon>
        <taxon>Colletotrichum</taxon>
        <taxon>Colletotrichum graminicola species complex</taxon>
    </lineage>
</organism>
<dbReference type="PANTHER" id="PTHR34414:SF1">
    <property type="entry name" value="SUBTILISIN-LIKE SERINE PROTEASE"/>
    <property type="match status" value="1"/>
</dbReference>
<dbReference type="AlphaFoldDB" id="A0AAD9H5Y1"/>
<name>A0AAD9H5Y1_9PEZI</name>
<keyword evidence="3" id="KW-1185">Reference proteome</keyword>
<sequence>MDHVPFDVNVGLNDQIYPDSLTASLENELSCAVLEELYPNLDFFARKSSHNIDPIHKHLQKGRKVVPTEDPNMHLVWTYDAVHVKPLPPHLLSHSFWDRSLAPGSEHRGNALGFVRSYERLVRHPSDFELAKEARLIPPCSGPPRGGKTWPAEPTHADFAAFIRSFSDVGDAEVSPRWHFGQLRLSRLHWAVRIFRPAAAARRGGGGLTSRLFYEEEFWQIRQFLGESAAPLLFVFAALSLILSAMQVVLAAKAGGDDGDGGGGWRAFAEASAWFAVLVIAVVAAVFVGLAAVGLGFWLWQFRFGYRSWRRSRAAVREAKLRDGRGG</sequence>
<accession>A0AAD9H5Y1</accession>
<evidence type="ECO:0000313" key="3">
    <source>
        <dbReference type="Proteomes" id="UP001232148"/>
    </source>
</evidence>
<dbReference type="Pfam" id="PF20246">
    <property type="entry name" value="DUF6601"/>
    <property type="match status" value="1"/>
</dbReference>
<dbReference type="EMBL" id="MU843013">
    <property type="protein sequence ID" value="KAK2023086.1"/>
    <property type="molecule type" value="Genomic_DNA"/>
</dbReference>
<comment type="caution">
    <text evidence="2">The sequence shown here is derived from an EMBL/GenBank/DDBJ whole genome shotgun (WGS) entry which is preliminary data.</text>
</comment>
<feature type="transmembrane region" description="Helical" evidence="1">
    <location>
        <begin position="272"/>
        <end position="300"/>
    </location>
</feature>